<dbReference type="InterPro" id="IPR010591">
    <property type="entry name" value="ATP11"/>
</dbReference>
<protein>
    <recommendedName>
        <fullName evidence="7">ATP11 protein</fullName>
    </recommendedName>
</protein>
<keyword evidence="4" id="KW-0496">Mitochondrion</keyword>
<dbReference type="PANTHER" id="PTHR13126:SF0">
    <property type="entry name" value="ATP SYNTHASE MITOCHONDRIAL F1 COMPLEX ASSEMBLY FACTOR 1"/>
    <property type="match status" value="1"/>
</dbReference>
<accession>A0A0F4ZGY1</accession>
<dbReference type="OrthoDB" id="16535at2759"/>
<sequence length="335" mass="37364">MATRTFALRRFLTAQPRLSALPVQRRWAAVHDVRWLATTQESRSVLEKYREKLAQRAKQEGLENIDQLKAAYAEKIAQVRKADGELPPGALVGEFDGVIEKVSDAEAAEPAKNSQDVAARKNAQANRAAAEAITKKATEKPGSGVKPLNEILDLEKVRALPDRELTAIWRLRHAAKKDSLCAVIPASTYLAMDTVARRAPQFVLPVPHPEQGAEIHFLQWTFDAASQTSTILFTQLAEYKARGEFAQPHTTITHHLDLADERGLVLMHGQVMEGRGARVQDAQFLVMCMQKFYGAWEGVEAGPVGEERRRLVDYFAAGDARFSLEKLMEETERLV</sequence>
<dbReference type="AlphaFoldDB" id="A0A0F4ZGY1"/>
<comment type="caution">
    <text evidence="5">The sequence shown here is derived from an EMBL/GenBank/DDBJ whole genome shotgun (WGS) entry which is preliminary data.</text>
</comment>
<dbReference type="Pfam" id="PF06644">
    <property type="entry name" value="ATP11"/>
    <property type="match status" value="1"/>
</dbReference>
<evidence type="ECO:0000313" key="5">
    <source>
        <dbReference type="EMBL" id="KKA29128.1"/>
    </source>
</evidence>
<dbReference type="Proteomes" id="UP000033483">
    <property type="component" value="Unassembled WGS sequence"/>
</dbReference>
<keyword evidence="3" id="KW-0809">Transit peptide</keyword>
<comment type="subcellular location">
    <subcellularLocation>
        <location evidence="1">Mitochondrion</location>
    </subcellularLocation>
</comment>
<evidence type="ECO:0008006" key="7">
    <source>
        <dbReference type="Google" id="ProtNLM"/>
    </source>
</evidence>
<comment type="similarity">
    <text evidence="2">Belongs to the ATP11 family.</text>
</comment>
<gene>
    <name evidence="5" type="ORF">TD95_002339</name>
</gene>
<proteinExistence type="inferred from homology"/>
<dbReference type="EMBL" id="LAEV01000969">
    <property type="protein sequence ID" value="KKA29128.1"/>
    <property type="molecule type" value="Genomic_DNA"/>
</dbReference>
<evidence type="ECO:0000256" key="3">
    <source>
        <dbReference type="ARBA" id="ARBA00022946"/>
    </source>
</evidence>
<evidence type="ECO:0000256" key="2">
    <source>
        <dbReference type="ARBA" id="ARBA00009116"/>
    </source>
</evidence>
<keyword evidence="6" id="KW-1185">Reference proteome</keyword>
<evidence type="ECO:0000256" key="1">
    <source>
        <dbReference type="ARBA" id="ARBA00004173"/>
    </source>
</evidence>
<evidence type="ECO:0000256" key="4">
    <source>
        <dbReference type="ARBA" id="ARBA00023128"/>
    </source>
</evidence>
<evidence type="ECO:0000313" key="6">
    <source>
        <dbReference type="Proteomes" id="UP000033483"/>
    </source>
</evidence>
<dbReference type="GO" id="GO:0005739">
    <property type="term" value="C:mitochondrion"/>
    <property type="evidence" value="ECO:0007669"/>
    <property type="project" value="UniProtKB-SubCell"/>
</dbReference>
<name>A0A0F4ZGY1_9PEZI</name>
<reference evidence="5 6" key="1">
    <citation type="submission" date="2015-03" db="EMBL/GenBank/DDBJ databases">
        <authorList>
            <person name="Radwan O."/>
            <person name="Al-Naeli F.A."/>
            <person name="Rendon G.A."/>
            <person name="Fields C."/>
        </authorList>
    </citation>
    <scope>NUCLEOTIDE SEQUENCE [LARGE SCALE GENOMIC DNA]</scope>
    <source>
        <strain evidence="5">CR-DP1</strain>
    </source>
</reference>
<dbReference type="PANTHER" id="PTHR13126">
    <property type="entry name" value="CHAPERONE ATP11"/>
    <property type="match status" value="1"/>
</dbReference>
<dbReference type="GO" id="GO:0033615">
    <property type="term" value="P:mitochondrial proton-transporting ATP synthase complex assembly"/>
    <property type="evidence" value="ECO:0007669"/>
    <property type="project" value="TreeGrafter"/>
</dbReference>
<organism evidence="5 6">
    <name type="scientific">Thielaviopsis punctulata</name>
    <dbReference type="NCBI Taxonomy" id="72032"/>
    <lineage>
        <taxon>Eukaryota</taxon>
        <taxon>Fungi</taxon>
        <taxon>Dikarya</taxon>
        <taxon>Ascomycota</taxon>
        <taxon>Pezizomycotina</taxon>
        <taxon>Sordariomycetes</taxon>
        <taxon>Hypocreomycetidae</taxon>
        <taxon>Microascales</taxon>
        <taxon>Ceratocystidaceae</taxon>
        <taxon>Thielaviopsis</taxon>
    </lineage>
</organism>